<evidence type="ECO:0008006" key="3">
    <source>
        <dbReference type="Google" id="ProtNLM"/>
    </source>
</evidence>
<accession>A0A016S809</accession>
<name>A0A016S809_9BILA</name>
<sequence length="84" mass="9440">MCLDCDTTVEGRSIVFVMDSSGTVQDSGWEKQIGFMNTIASNIKNARTGIVKMLEPPVVSLEMGQHSKEELRIYIVLSFRTSRR</sequence>
<evidence type="ECO:0000313" key="2">
    <source>
        <dbReference type="Proteomes" id="UP000024635"/>
    </source>
</evidence>
<protein>
    <recommendedName>
        <fullName evidence="3">VWFA domain-containing protein</fullName>
    </recommendedName>
</protein>
<dbReference type="EMBL" id="JARK01001615">
    <property type="protein sequence ID" value="EYB86399.1"/>
    <property type="molecule type" value="Genomic_DNA"/>
</dbReference>
<dbReference type="SUPFAM" id="SSF53300">
    <property type="entry name" value="vWA-like"/>
    <property type="match status" value="1"/>
</dbReference>
<proteinExistence type="predicted"/>
<reference evidence="2" key="1">
    <citation type="journal article" date="2015" name="Nat. Genet.">
        <title>The genome and transcriptome of the zoonotic hookworm Ancylostoma ceylanicum identify infection-specific gene families.</title>
        <authorList>
            <person name="Schwarz E.M."/>
            <person name="Hu Y."/>
            <person name="Antoshechkin I."/>
            <person name="Miller M.M."/>
            <person name="Sternberg P.W."/>
            <person name="Aroian R.V."/>
        </authorList>
    </citation>
    <scope>NUCLEOTIDE SEQUENCE</scope>
    <source>
        <strain evidence="2">HY135</strain>
    </source>
</reference>
<dbReference type="Gene3D" id="3.40.50.410">
    <property type="entry name" value="von Willebrand factor, type A domain"/>
    <property type="match status" value="1"/>
</dbReference>
<dbReference type="AlphaFoldDB" id="A0A016S809"/>
<dbReference type="Proteomes" id="UP000024635">
    <property type="component" value="Unassembled WGS sequence"/>
</dbReference>
<organism evidence="1 2">
    <name type="scientific">Ancylostoma ceylanicum</name>
    <dbReference type="NCBI Taxonomy" id="53326"/>
    <lineage>
        <taxon>Eukaryota</taxon>
        <taxon>Metazoa</taxon>
        <taxon>Ecdysozoa</taxon>
        <taxon>Nematoda</taxon>
        <taxon>Chromadorea</taxon>
        <taxon>Rhabditida</taxon>
        <taxon>Rhabditina</taxon>
        <taxon>Rhabditomorpha</taxon>
        <taxon>Strongyloidea</taxon>
        <taxon>Ancylostomatidae</taxon>
        <taxon>Ancylostomatinae</taxon>
        <taxon>Ancylostoma</taxon>
    </lineage>
</organism>
<dbReference type="OrthoDB" id="5872865at2759"/>
<keyword evidence="2" id="KW-1185">Reference proteome</keyword>
<gene>
    <name evidence="1" type="primary">Acey_s0279.g1186</name>
    <name evidence="1" type="ORF">Y032_0279g1186</name>
</gene>
<dbReference type="InterPro" id="IPR036465">
    <property type="entry name" value="vWFA_dom_sf"/>
</dbReference>
<comment type="caution">
    <text evidence="1">The sequence shown here is derived from an EMBL/GenBank/DDBJ whole genome shotgun (WGS) entry which is preliminary data.</text>
</comment>
<evidence type="ECO:0000313" key="1">
    <source>
        <dbReference type="EMBL" id="EYB86399.1"/>
    </source>
</evidence>